<dbReference type="AlphaFoldDB" id="A0A2A2IBU9"/>
<feature type="transmembrane region" description="Helical" evidence="1">
    <location>
        <begin position="107"/>
        <end position="127"/>
    </location>
</feature>
<proteinExistence type="predicted"/>
<comment type="caution">
    <text evidence="2">The sequence shown here is derived from an EMBL/GenBank/DDBJ whole genome shotgun (WGS) entry which is preliminary data.</text>
</comment>
<feature type="transmembrane region" description="Helical" evidence="1">
    <location>
        <begin position="80"/>
        <end position="101"/>
    </location>
</feature>
<evidence type="ECO:0000313" key="3">
    <source>
        <dbReference type="Proteomes" id="UP000218887"/>
    </source>
</evidence>
<protein>
    <submittedName>
        <fullName evidence="2">Uncharacterized protein</fullName>
    </submittedName>
</protein>
<sequence length="178" mass="21166">MSDNRITTIVKEINYWKQHNLLPEVYCDFLLALYTKGENEEVPEPSYTKAGKIMLIIQLILLLLLLPFSFLVLYFTQFHLILQISILFLFLCYSFWIYVYFKKSENGFYHIALITNLIIILMATVYLCKLYFDLINLLYIVIMLNFIFWLLVSYKNKIKYLMVCSVLGILFTVSYIVL</sequence>
<keyword evidence="3" id="KW-1185">Reference proteome</keyword>
<keyword evidence="1" id="KW-0812">Transmembrane</keyword>
<accession>A0A2A2IBU9</accession>
<gene>
    <name evidence="2" type="ORF">CIL05_13765</name>
</gene>
<keyword evidence="1" id="KW-1133">Transmembrane helix</keyword>
<keyword evidence="1" id="KW-0472">Membrane</keyword>
<name>A0A2A2IBU9_9BACI</name>
<feature type="transmembrane region" description="Helical" evidence="1">
    <location>
        <begin position="158"/>
        <end position="177"/>
    </location>
</feature>
<dbReference type="RefSeq" id="WP_095656133.1">
    <property type="nucleotide sequence ID" value="NZ_NPOA01000009.1"/>
</dbReference>
<reference evidence="2 3" key="1">
    <citation type="submission" date="2017-08" db="EMBL/GenBank/DDBJ databases">
        <title>Virgibacillus indicus sp. nov. and Virgibacillus profoundi sp. nov, two moderately halophilic bacteria isolated from marine sediment by using the Microfluidic Streak Plate.</title>
        <authorList>
            <person name="Xu B."/>
            <person name="Hu B."/>
            <person name="Wang J."/>
            <person name="Zhu Y."/>
            <person name="Huang L."/>
            <person name="Du W."/>
            <person name="Huang Y."/>
        </authorList>
    </citation>
    <scope>NUCLEOTIDE SEQUENCE [LARGE SCALE GENOMIC DNA]</scope>
    <source>
        <strain evidence="2 3">IO3-P3-H5</strain>
    </source>
</reference>
<evidence type="ECO:0000313" key="2">
    <source>
        <dbReference type="EMBL" id="PAV29042.1"/>
    </source>
</evidence>
<dbReference type="OrthoDB" id="2380880at2"/>
<feature type="transmembrane region" description="Helical" evidence="1">
    <location>
        <begin position="53"/>
        <end position="73"/>
    </location>
</feature>
<dbReference type="EMBL" id="NPOA01000009">
    <property type="protein sequence ID" value="PAV29042.1"/>
    <property type="molecule type" value="Genomic_DNA"/>
</dbReference>
<feature type="transmembrane region" description="Helical" evidence="1">
    <location>
        <begin position="134"/>
        <end position="152"/>
    </location>
</feature>
<dbReference type="Proteomes" id="UP000218887">
    <property type="component" value="Unassembled WGS sequence"/>
</dbReference>
<evidence type="ECO:0000256" key="1">
    <source>
        <dbReference type="SAM" id="Phobius"/>
    </source>
</evidence>
<organism evidence="2 3">
    <name type="scientific">Virgibacillus profundi</name>
    <dbReference type="NCBI Taxonomy" id="2024555"/>
    <lineage>
        <taxon>Bacteria</taxon>
        <taxon>Bacillati</taxon>
        <taxon>Bacillota</taxon>
        <taxon>Bacilli</taxon>
        <taxon>Bacillales</taxon>
        <taxon>Bacillaceae</taxon>
        <taxon>Virgibacillus</taxon>
    </lineage>
</organism>